<evidence type="ECO:0000313" key="5">
    <source>
        <dbReference type="Proteomes" id="UP000011087"/>
    </source>
</evidence>
<dbReference type="EMBL" id="JH993005">
    <property type="protein sequence ID" value="EKX44311.1"/>
    <property type="molecule type" value="Genomic_DNA"/>
</dbReference>
<dbReference type="KEGG" id="gtt:GUITHDRAFT_153024"/>
<sequence length="190" mass="22451">MSTLQNSKRLASARPVARKPPGQEWQETSVELIRSLMENMITTRSIEMKKKCMQSIENEVSKLAYDSAILQRERKRYDEVSDNTQNAIERYDKDNRALRLQVEELQQRNLYQESKTRELQDRLIEAERNVQRLSVEEGCRERLVQALRQIEEESQAKMIAEQQVRGQMDRLQALTADREELMHSLEREKA</sequence>
<dbReference type="Proteomes" id="UP000011087">
    <property type="component" value="Unassembled WGS sequence"/>
</dbReference>
<keyword evidence="1" id="KW-0175">Coiled coil</keyword>
<gene>
    <name evidence="3" type="ORF">GUITHDRAFT_153024</name>
</gene>
<dbReference type="OrthoDB" id="10481556at2759"/>
<reference evidence="4" key="3">
    <citation type="submission" date="2015-06" db="UniProtKB">
        <authorList>
            <consortium name="EnsemblProtists"/>
        </authorList>
    </citation>
    <scope>IDENTIFICATION</scope>
</reference>
<dbReference type="HOGENOM" id="CLU_1431537_0_0_1"/>
<evidence type="ECO:0000313" key="4">
    <source>
        <dbReference type="EnsemblProtists" id="EKX44311"/>
    </source>
</evidence>
<dbReference type="AlphaFoldDB" id="L1J726"/>
<dbReference type="EnsemblProtists" id="EKX44311">
    <property type="protein sequence ID" value="EKX44311"/>
    <property type="gene ID" value="GUITHDRAFT_153024"/>
</dbReference>
<protein>
    <submittedName>
        <fullName evidence="3 4">Uncharacterized protein</fullName>
    </submittedName>
</protein>
<name>L1J726_GUITC</name>
<evidence type="ECO:0000256" key="2">
    <source>
        <dbReference type="SAM" id="MobiDB-lite"/>
    </source>
</evidence>
<evidence type="ECO:0000256" key="1">
    <source>
        <dbReference type="SAM" id="Coils"/>
    </source>
</evidence>
<feature type="region of interest" description="Disordered" evidence="2">
    <location>
        <begin position="1"/>
        <end position="23"/>
    </location>
</feature>
<dbReference type="PaxDb" id="55529-EKX44311"/>
<reference evidence="3 5" key="1">
    <citation type="journal article" date="2012" name="Nature">
        <title>Algal genomes reveal evolutionary mosaicism and the fate of nucleomorphs.</title>
        <authorList>
            <consortium name="DOE Joint Genome Institute"/>
            <person name="Curtis B.A."/>
            <person name="Tanifuji G."/>
            <person name="Burki F."/>
            <person name="Gruber A."/>
            <person name="Irimia M."/>
            <person name="Maruyama S."/>
            <person name="Arias M.C."/>
            <person name="Ball S.G."/>
            <person name="Gile G.H."/>
            <person name="Hirakawa Y."/>
            <person name="Hopkins J.F."/>
            <person name="Kuo A."/>
            <person name="Rensing S.A."/>
            <person name="Schmutz J."/>
            <person name="Symeonidi A."/>
            <person name="Elias M."/>
            <person name="Eveleigh R.J."/>
            <person name="Herman E.K."/>
            <person name="Klute M.J."/>
            <person name="Nakayama T."/>
            <person name="Obornik M."/>
            <person name="Reyes-Prieto A."/>
            <person name="Armbrust E.V."/>
            <person name="Aves S.J."/>
            <person name="Beiko R.G."/>
            <person name="Coutinho P."/>
            <person name="Dacks J.B."/>
            <person name="Durnford D.G."/>
            <person name="Fast N.M."/>
            <person name="Green B.R."/>
            <person name="Grisdale C.J."/>
            <person name="Hempel F."/>
            <person name="Henrissat B."/>
            <person name="Hoppner M.P."/>
            <person name="Ishida K."/>
            <person name="Kim E."/>
            <person name="Koreny L."/>
            <person name="Kroth P.G."/>
            <person name="Liu Y."/>
            <person name="Malik S.B."/>
            <person name="Maier U.G."/>
            <person name="McRose D."/>
            <person name="Mock T."/>
            <person name="Neilson J.A."/>
            <person name="Onodera N.T."/>
            <person name="Poole A.M."/>
            <person name="Pritham E.J."/>
            <person name="Richards T.A."/>
            <person name="Rocap G."/>
            <person name="Roy S.W."/>
            <person name="Sarai C."/>
            <person name="Schaack S."/>
            <person name="Shirato S."/>
            <person name="Slamovits C.H."/>
            <person name="Spencer D.F."/>
            <person name="Suzuki S."/>
            <person name="Worden A.Z."/>
            <person name="Zauner S."/>
            <person name="Barry K."/>
            <person name="Bell C."/>
            <person name="Bharti A.K."/>
            <person name="Crow J.A."/>
            <person name="Grimwood J."/>
            <person name="Kramer R."/>
            <person name="Lindquist E."/>
            <person name="Lucas S."/>
            <person name="Salamov A."/>
            <person name="McFadden G.I."/>
            <person name="Lane C.E."/>
            <person name="Keeling P.J."/>
            <person name="Gray M.W."/>
            <person name="Grigoriev I.V."/>
            <person name="Archibald J.M."/>
        </authorList>
    </citation>
    <scope>NUCLEOTIDE SEQUENCE</scope>
    <source>
        <strain evidence="3 5">CCMP2712</strain>
    </source>
</reference>
<dbReference type="RefSeq" id="XP_005831291.1">
    <property type="nucleotide sequence ID" value="XM_005831234.1"/>
</dbReference>
<reference evidence="5" key="2">
    <citation type="submission" date="2012-11" db="EMBL/GenBank/DDBJ databases">
        <authorList>
            <person name="Kuo A."/>
            <person name="Curtis B.A."/>
            <person name="Tanifuji G."/>
            <person name="Burki F."/>
            <person name="Gruber A."/>
            <person name="Irimia M."/>
            <person name="Maruyama S."/>
            <person name="Arias M.C."/>
            <person name="Ball S.G."/>
            <person name="Gile G.H."/>
            <person name="Hirakawa Y."/>
            <person name="Hopkins J.F."/>
            <person name="Rensing S.A."/>
            <person name="Schmutz J."/>
            <person name="Symeonidi A."/>
            <person name="Elias M."/>
            <person name="Eveleigh R.J."/>
            <person name="Herman E.K."/>
            <person name="Klute M.J."/>
            <person name="Nakayama T."/>
            <person name="Obornik M."/>
            <person name="Reyes-Prieto A."/>
            <person name="Armbrust E.V."/>
            <person name="Aves S.J."/>
            <person name="Beiko R.G."/>
            <person name="Coutinho P."/>
            <person name="Dacks J.B."/>
            <person name="Durnford D.G."/>
            <person name="Fast N.M."/>
            <person name="Green B.R."/>
            <person name="Grisdale C."/>
            <person name="Hempe F."/>
            <person name="Henrissat B."/>
            <person name="Hoppner M.P."/>
            <person name="Ishida K.-I."/>
            <person name="Kim E."/>
            <person name="Koreny L."/>
            <person name="Kroth P.G."/>
            <person name="Liu Y."/>
            <person name="Malik S.-B."/>
            <person name="Maier U.G."/>
            <person name="McRose D."/>
            <person name="Mock T."/>
            <person name="Neilson J.A."/>
            <person name="Onodera N.T."/>
            <person name="Poole A.M."/>
            <person name="Pritham E.J."/>
            <person name="Richards T.A."/>
            <person name="Rocap G."/>
            <person name="Roy S.W."/>
            <person name="Sarai C."/>
            <person name="Schaack S."/>
            <person name="Shirato S."/>
            <person name="Slamovits C.H."/>
            <person name="Spencer D.F."/>
            <person name="Suzuki S."/>
            <person name="Worden A.Z."/>
            <person name="Zauner S."/>
            <person name="Barry K."/>
            <person name="Bell C."/>
            <person name="Bharti A.K."/>
            <person name="Crow J.A."/>
            <person name="Grimwood J."/>
            <person name="Kramer R."/>
            <person name="Lindquist E."/>
            <person name="Lucas S."/>
            <person name="Salamov A."/>
            <person name="McFadden G.I."/>
            <person name="Lane C.E."/>
            <person name="Keeling P.J."/>
            <person name="Gray M.W."/>
            <person name="Grigoriev I.V."/>
            <person name="Archibald J.M."/>
        </authorList>
    </citation>
    <scope>NUCLEOTIDE SEQUENCE</scope>
    <source>
        <strain evidence="5">CCMP2712</strain>
    </source>
</reference>
<accession>L1J726</accession>
<feature type="coiled-coil region" evidence="1">
    <location>
        <begin position="70"/>
        <end position="188"/>
    </location>
</feature>
<dbReference type="GeneID" id="17300985"/>
<evidence type="ECO:0000313" key="3">
    <source>
        <dbReference type="EMBL" id="EKX44311.1"/>
    </source>
</evidence>
<feature type="non-terminal residue" evidence="3">
    <location>
        <position position="190"/>
    </location>
</feature>
<keyword evidence="5" id="KW-1185">Reference proteome</keyword>
<proteinExistence type="predicted"/>
<organism evidence="3">
    <name type="scientific">Guillardia theta (strain CCMP2712)</name>
    <name type="common">Cryptophyte</name>
    <dbReference type="NCBI Taxonomy" id="905079"/>
    <lineage>
        <taxon>Eukaryota</taxon>
        <taxon>Cryptophyceae</taxon>
        <taxon>Pyrenomonadales</taxon>
        <taxon>Geminigeraceae</taxon>
        <taxon>Guillardia</taxon>
    </lineage>
</organism>